<dbReference type="SUPFAM" id="SSF46689">
    <property type="entry name" value="Homeodomain-like"/>
    <property type="match status" value="1"/>
</dbReference>
<dbReference type="EMBL" id="PRKW01000005">
    <property type="protein sequence ID" value="PPB48745.1"/>
    <property type="molecule type" value="Genomic_DNA"/>
</dbReference>
<feature type="DNA-binding region" description="H-T-H motif" evidence="2">
    <location>
        <begin position="23"/>
        <end position="42"/>
    </location>
</feature>
<dbReference type="InterPro" id="IPR009057">
    <property type="entry name" value="Homeodomain-like_sf"/>
</dbReference>
<reference evidence="4 5" key="1">
    <citation type="journal article" date="2014" name="Int. J. Syst. Evol. Microbiol.">
        <title>Arthrobacter pityocampae sp. nov., isolated from Thaumetopoea pityocampa (Lep., Thaumetopoeidae).</title>
        <authorList>
            <person name="Ince I.A."/>
            <person name="Demirbag Z."/>
            <person name="Kati H."/>
        </authorList>
    </citation>
    <scope>NUCLEOTIDE SEQUENCE [LARGE SCALE GENOMIC DNA]</scope>
    <source>
        <strain evidence="4 5">Tp2</strain>
    </source>
</reference>
<name>A0A2S5IW21_9MICC</name>
<dbReference type="GO" id="GO:0000976">
    <property type="term" value="F:transcription cis-regulatory region binding"/>
    <property type="evidence" value="ECO:0007669"/>
    <property type="project" value="TreeGrafter"/>
</dbReference>
<gene>
    <name evidence="4" type="ORF">C4K88_13600</name>
</gene>
<organism evidence="4 5">
    <name type="scientific">Arthrobacter pityocampae</name>
    <dbReference type="NCBI Taxonomy" id="547334"/>
    <lineage>
        <taxon>Bacteria</taxon>
        <taxon>Bacillati</taxon>
        <taxon>Actinomycetota</taxon>
        <taxon>Actinomycetes</taxon>
        <taxon>Micrococcales</taxon>
        <taxon>Micrococcaceae</taxon>
        <taxon>Arthrobacter</taxon>
    </lineage>
</organism>
<evidence type="ECO:0000313" key="4">
    <source>
        <dbReference type="EMBL" id="PPB48745.1"/>
    </source>
</evidence>
<keyword evidence="1 2" id="KW-0238">DNA-binding</keyword>
<dbReference type="PROSITE" id="PS50977">
    <property type="entry name" value="HTH_TETR_2"/>
    <property type="match status" value="1"/>
</dbReference>
<protein>
    <recommendedName>
        <fullName evidence="3">HTH tetR-type domain-containing protein</fullName>
    </recommendedName>
</protein>
<accession>A0A2S5IW21</accession>
<dbReference type="RefSeq" id="WP_104122146.1">
    <property type="nucleotide sequence ID" value="NZ_PRKW01000005.1"/>
</dbReference>
<evidence type="ECO:0000259" key="3">
    <source>
        <dbReference type="PROSITE" id="PS50977"/>
    </source>
</evidence>
<dbReference type="Proteomes" id="UP000239297">
    <property type="component" value="Unassembled WGS sequence"/>
</dbReference>
<evidence type="ECO:0000313" key="5">
    <source>
        <dbReference type="Proteomes" id="UP000239297"/>
    </source>
</evidence>
<dbReference type="Pfam" id="PF00440">
    <property type="entry name" value="TetR_N"/>
    <property type="match status" value="1"/>
</dbReference>
<dbReference type="InterPro" id="IPR050109">
    <property type="entry name" value="HTH-type_TetR-like_transc_reg"/>
</dbReference>
<dbReference type="OrthoDB" id="9806334at2"/>
<dbReference type="PANTHER" id="PTHR30055">
    <property type="entry name" value="HTH-TYPE TRANSCRIPTIONAL REGULATOR RUTR"/>
    <property type="match status" value="1"/>
</dbReference>
<evidence type="ECO:0000256" key="2">
    <source>
        <dbReference type="PROSITE-ProRule" id="PRU00335"/>
    </source>
</evidence>
<keyword evidence="5" id="KW-1185">Reference proteome</keyword>
<dbReference type="InterPro" id="IPR041479">
    <property type="entry name" value="TetR_CgmR_C"/>
</dbReference>
<dbReference type="AlphaFoldDB" id="A0A2S5IW21"/>
<dbReference type="PANTHER" id="PTHR30055:SF226">
    <property type="entry name" value="HTH-TYPE TRANSCRIPTIONAL REGULATOR PKSA"/>
    <property type="match status" value="1"/>
</dbReference>
<dbReference type="InterPro" id="IPR001647">
    <property type="entry name" value="HTH_TetR"/>
</dbReference>
<dbReference type="PRINTS" id="PR00455">
    <property type="entry name" value="HTHTETR"/>
</dbReference>
<comment type="caution">
    <text evidence="4">The sequence shown here is derived from an EMBL/GenBank/DDBJ whole genome shotgun (WGS) entry which is preliminary data.</text>
</comment>
<dbReference type="Pfam" id="PF17937">
    <property type="entry name" value="TetR_C_28"/>
    <property type="match status" value="1"/>
</dbReference>
<feature type="domain" description="HTH tetR-type" evidence="3">
    <location>
        <begin position="1"/>
        <end position="60"/>
    </location>
</feature>
<sequence length="180" mass="19366">MTARERILDTARRLTIEAGSVPSMDVVAVAAGVSKGGFTHHFRTRAALLAGLAEQSIDSMDAALDAAAATGDVVRTWLQISMAREESDLYRALLMSFSEGGTDTSDLLRRSGEASARWERLLAEELGDPVAGSVVRLLGDGLVMSALTGDTLPSLEAILGWLDTRRSPERIHERDRGQET</sequence>
<proteinExistence type="predicted"/>
<dbReference type="Gene3D" id="1.10.357.10">
    <property type="entry name" value="Tetracycline Repressor, domain 2"/>
    <property type="match status" value="1"/>
</dbReference>
<dbReference type="GO" id="GO:0003700">
    <property type="term" value="F:DNA-binding transcription factor activity"/>
    <property type="evidence" value="ECO:0007669"/>
    <property type="project" value="TreeGrafter"/>
</dbReference>
<evidence type="ECO:0000256" key="1">
    <source>
        <dbReference type="ARBA" id="ARBA00023125"/>
    </source>
</evidence>